<dbReference type="Proteomes" id="UP000319976">
    <property type="component" value="Chromosome"/>
</dbReference>
<dbReference type="InterPro" id="IPR024185">
    <property type="entry name" value="FTHF_cligase-like_sf"/>
</dbReference>
<keyword evidence="3 4" id="KW-0067">ATP-binding</keyword>
<accession>A0A517TDV8</accession>
<evidence type="ECO:0000256" key="1">
    <source>
        <dbReference type="ARBA" id="ARBA00010638"/>
    </source>
</evidence>
<comment type="catalytic activity">
    <reaction evidence="5">
        <text>(6S)-5-formyl-5,6,7,8-tetrahydrofolate + ATP = (6R)-5,10-methenyltetrahydrofolate + ADP + phosphate</text>
        <dbReference type="Rhea" id="RHEA:10488"/>
        <dbReference type="ChEBI" id="CHEBI:30616"/>
        <dbReference type="ChEBI" id="CHEBI:43474"/>
        <dbReference type="ChEBI" id="CHEBI:57455"/>
        <dbReference type="ChEBI" id="CHEBI:57457"/>
        <dbReference type="ChEBI" id="CHEBI:456216"/>
        <dbReference type="EC" id="6.3.3.2"/>
    </reaction>
</comment>
<evidence type="ECO:0000313" key="7">
    <source>
        <dbReference type="Proteomes" id="UP000319976"/>
    </source>
</evidence>
<dbReference type="InterPro" id="IPR002698">
    <property type="entry name" value="FTHF_cligase"/>
</dbReference>
<dbReference type="GO" id="GO:0030272">
    <property type="term" value="F:5-formyltetrahydrofolate cyclo-ligase activity"/>
    <property type="evidence" value="ECO:0007669"/>
    <property type="project" value="UniProtKB-EC"/>
</dbReference>
<dbReference type="GO" id="GO:0046872">
    <property type="term" value="F:metal ion binding"/>
    <property type="evidence" value="ECO:0007669"/>
    <property type="project" value="UniProtKB-KW"/>
</dbReference>
<dbReference type="PIRSF" id="PIRSF006806">
    <property type="entry name" value="FTHF_cligase"/>
    <property type="match status" value="1"/>
</dbReference>
<dbReference type="OrthoDB" id="9801938at2"/>
<dbReference type="KEGG" id="chya:V22_38250"/>
<keyword evidence="5" id="KW-0479">Metal-binding</keyword>
<proteinExistence type="inferred from homology"/>
<dbReference type="NCBIfam" id="TIGR02727">
    <property type="entry name" value="MTHFS_bact"/>
    <property type="match status" value="1"/>
</dbReference>
<feature type="binding site" evidence="4">
    <location>
        <begin position="8"/>
        <end position="12"/>
    </location>
    <ligand>
        <name>ATP</name>
        <dbReference type="ChEBI" id="CHEBI:30616"/>
    </ligand>
</feature>
<dbReference type="Pfam" id="PF01812">
    <property type="entry name" value="5-FTHF_cyc-lig"/>
    <property type="match status" value="1"/>
</dbReference>
<dbReference type="PANTHER" id="PTHR23407">
    <property type="entry name" value="ATPASE INHIBITOR/5-FORMYLTETRAHYDROFOLATE CYCLO-LIGASE"/>
    <property type="match status" value="1"/>
</dbReference>
<dbReference type="EMBL" id="CP036316">
    <property type="protein sequence ID" value="QDT66555.1"/>
    <property type="molecule type" value="Genomic_DNA"/>
</dbReference>
<dbReference type="InterPro" id="IPR037171">
    <property type="entry name" value="NagB/RpiA_transferase-like"/>
</dbReference>
<dbReference type="EC" id="6.3.3.2" evidence="5"/>
<feature type="binding site" evidence="4">
    <location>
        <begin position="139"/>
        <end position="147"/>
    </location>
    <ligand>
        <name>ATP</name>
        <dbReference type="ChEBI" id="CHEBI:30616"/>
    </ligand>
</feature>
<evidence type="ECO:0000256" key="5">
    <source>
        <dbReference type="RuleBase" id="RU361279"/>
    </source>
</evidence>
<keyword evidence="6" id="KW-0436">Ligase</keyword>
<reference evidence="6 7" key="1">
    <citation type="submission" date="2019-02" db="EMBL/GenBank/DDBJ databases">
        <title>Deep-cultivation of Planctomycetes and their phenomic and genomic characterization uncovers novel biology.</title>
        <authorList>
            <person name="Wiegand S."/>
            <person name="Jogler M."/>
            <person name="Boedeker C."/>
            <person name="Pinto D."/>
            <person name="Vollmers J."/>
            <person name="Rivas-Marin E."/>
            <person name="Kohn T."/>
            <person name="Peeters S.H."/>
            <person name="Heuer A."/>
            <person name="Rast P."/>
            <person name="Oberbeckmann S."/>
            <person name="Bunk B."/>
            <person name="Jeske O."/>
            <person name="Meyerdierks A."/>
            <person name="Storesund J.E."/>
            <person name="Kallscheuer N."/>
            <person name="Luecker S."/>
            <person name="Lage O.M."/>
            <person name="Pohl T."/>
            <person name="Merkel B.J."/>
            <person name="Hornburger P."/>
            <person name="Mueller R.-W."/>
            <person name="Bruemmer F."/>
            <person name="Labrenz M."/>
            <person name="Spormann A.M."/>
            <person name="Op den Camp H."/>
            <person name="Overmann J."/>
            <person name="Amann R."/>
            <person name="Jetten M.S.M."/>
            <person name="Mascher T."/>
            <person name="Medema M.H."/>
            <person name="Devos D.P."/>
            <person name="Kaster A.-K."/>
            <person name="Ovreas L."/>
            <person name="Rohde M."/>
            <person name="Galperin M.Y."/>
            <person name="Jogler C."/>
        </authorList>
    </citation>
    <scope>NUCLEOTIDE SEQUENCE [LARGE SCALE GENOMIC DNA]</scope>
    <source>
        <strain evidence="6 7">V22</strain>
    </source>
</reference>
<keyword evidence="2 4" id="KW-0547">Nucleotide-binding</keyword>
<comment type="cofactor">
    <cofactor evidence="5">
        <name>Mg(2+)</name>
        <dbReference type="ChEBI" id="CHEBI:18420"/>
    </cofactor>
</comment>
<evidence type="ECO:0000256" key="2">
    <source>
        <dbReference type="ARBA" id="ARBA00022741"/>
    </source>
</evidence>
<dbReference type="GO" id="GO:0005524">
    <property type="term" value="F:ATP binding"/>
    <property type="evidence" value="ECO:0007669"/>
    <property type="project" value="UniProtKB-KW"/>
</dbReference>
<dbReference type="RefSeq" id="WP_145265734.1">
    <property type="nucleotide sequence ID" value="NZ_CP036316.1"/>
</dbReference>
<protein>
    <recommendedName>
        <fullName evidence="5">5-formyltetrahydrofolate cyclo-ligase</fullName>
        <ecNumber evidence="5">6.3.3.2</ecNumber>
    </recommendedName>
</protein>
<dbReference type="SUPFAM" id="SSF100950">
    <property type="entry name" value="NagB/RpiA/CoA transferase-like"/>
    <property type="match status" value="1"/>
</dbReference>
<feature type="binding site" evidence="4">
    <location>
        <position position="52"/>
    </location>
    <ligand>
        <name>substrate</name>
    </ligand>
</feature>
<dbReference type="GO" id="GO:0009396">
    <property type="term" value="P:folic acid-containing compound biosynthetic process"/>
    <property type="evidence" value="ECO:0007669"/>
    <property type="project" value="TreeGrafter"/>
</dbReference>
<name>A0A517TDV8_9PLAN</name>
<comment type="similarity">
    <text evidence="1 5">Belongs to the 5-formyltetrahydrofolate cyclo-ligase family.</text>
</comment>
<organism evidence="6 7">
    <name type="scientific">Calycomorphotria hydatis</name>
    <dbReference type="NCBI Taxonomy" id="2528027"/>
    <lineage>
        <taxon>Bacteria</taxon>
        <taxon>Pseudomonadati</taxon>
        <taxon>Planctomycetota</taxon>
        <taxon>Planctomycetia</taxon>
        <taxon>Planctomycetales</taxon>
        <taxon>Planctomycetaceae</taxon>
        <taxon>Calycomorphotria</taxon>
    </lineage>
</organism>
<dbReference type="PANTHER" id="PTHR23407:SF1">
    <property type="entry name" value="5-FORMYLTETRAHYDROFOLATE CYCLO-LIGASE"/>
    <property type="match status" value="1"/>
</dbReference>
<evidence type="ECO:0000256" key="3">
    <source>
        <dbReference type="ARBA" id="ARBA00022840"/>
    </source>
</evidence>
<keyword evidence="7" id="KW-1185">Reference proteome</keyword>
<keyword evidence="5" id="KW-0460">Magnesium</keyword>
<evidence type="ECO:0000256" key="4">
    <source>
        <dbReference type="PIRSR" id="PIRSR006806-1"/>
    </source>
</evidence>
<feature type="binding site" evidence="4">
    <location>
        <position position="57"/>
    </location>
    <ligand>
        <name>substrate</name>
    </ligand>
</feature>
<dbReference type="GO" id="GO:0035999">
    <property type="term" value="P:tetrahydrofolate interconversion"/>
    <property type="evidence" value="ECO:0007669"/>
    <property type="project" value="TreeGrafter"/>
</dbReference>
<dbReference type="Gene3D" id="3.40.50.10420">
    <property type="entry name" value="NagB/RpiA/CoA transferase-like"/>
    <property type="match status" value="1"/>
</dbReference>
<sequence>MSSLSQQKAELRKQVLTRRKAQIDSVATSNLIWRKIYGLNEYAEAERILFYVSARSEVRSTTAIEQALQAGKEVFVPWCREDGQLALFHLQDMGELVAGSYGILEPSADLKANPQRQGAPEALDVVIVPGIAFDTTGGRLGHGKGYYDKLLANVSADCLLIAPAYECQIVDRVPTEPHDVAVDLVVTEKRVIRCELA</sequence>
<dbReference type="AlphaFoldDB" id="A0A517TDV8"/>
<gene>
    <name evidence="6" type="ORF">V22_38250</name>
</gene>
<evidence type="ECO:0000313" key="6">
    <source>
        <dbReference type="EMBL" id="QDT66555.1"/>
    </source>
</evidence>